<feature type="non-terminal residue" evidence="8">
    <location>
        <position position="1"/>
    </location>
</feature>
<keyword evidence="4 7" id="KW-1133">Transmembrane helix</keyword>
<keyword evidence="3 7" id="KW-0812">Transmembrane</keyword>
<dbReference type="EMBL" id="CAJOBH010256539">
    <property type="protein sequence ID" value="CAF5148886.1"/>
    <property type="molecule type" value="Genomic_DNA"/>
</dbReference>
<sequence length="75" mass="8402">MNSAPIASVRSRAERRKWLIEFVGFWLLSLCNNFGYVVMLSAAHDILKQEGNDSTTQPVSHNTTNRFDCNPTSTG</sequence>
<evidence type="ECO:0000313" key="8">
    <source>
        <dbReference type="EMBL" id="CAF5148886.1"/>
    </source>
</evidence>
<evidence type="ECO:0000256" key="5">
    <source>
        <dbReference type="ARBA" id="ARBA00023136"/>
    </source>
</evidence>
<dbReference type="Pfam" id="PF02487">
    <property type="entry name" value="CLN3"/>
    <property type="match status" value="1"/>
</dbReference>
<dbReference type="AlphaFoldDB" id="A0A8S3FZ90"/>
<dbReference type="GO" id="GO:0016020">
    <property type="term" value="C:membrane"/>
    <property type="evidence" value="ECO:0007669"/>
    <property type="project" value="InterPro"/>
</dbReference>
<proteinExistence type="predicted"/>
<name>A0A8S3FZ90_9BILA</name>
<keyword evidence="5 7" id="KW-0472">Membrane</keyword>
<evidence type="ECO:0008006" key="10">
    <source>
        <dbReference type="Google" id="ProtNLM"/>
    </source>
</evidence>
<feature type="region of interest" description="Disordered" evidence="6">
    <location>
        <begin position="51"/>
        <end position="75"/>
    </location>
</feature>
<dbReference type="GO" id="GO:0012505">
    <property type="term" value="C:endomembrane system"/>
    <property type="evidence" value="ECO:0007669"/>
    <property type="project" value="UniProtKB-SubCell"/>
</dbReference>
<keyword evidence="2" id="KW-0813">Transport</keyword>
<accession>A0A8S3FZ90</accession>
<evidence type="ECO:0000256" key="3">
    <source>
        <dbReference type="ARBA" id="ARBA00022692"/>
    </source>
</evidence>
<feature type="transmembrane region" description="Helical" evidence="7">
    <location>
        <begin position="18"/>
        <end position="39"/>
    </location>
</feature>
<dbReference type="PANTHER" id="PTHR10981:SF0">
    <property type="entry name" value="BATTENIN"/>
    <property type="match status" value="1"/>
</dbReference>
<organism evidence="8 9">
    <name type="scientific">Rotaria magnacalcarata</name>
    <dbReference type="NCBI Taxonomy" id="392030"/>
    <lineage>
        <taxon>Eukaryota</taxon>
        <taxon>Metazoa</taxon>
        <taxon>Spiralia</taxon>
        <taxon>Gnathifera</taxon>
        <taxon>Rotifera</taxon>
        <taxon>Eurotatoria</taxon>
        <taxon>Bdelloidea</taxon>
        <taxon>Philodinida</taxon>
        <taxon>Philodinidae</taxon>
        <taxon>Rotaria</taxon>
    </lineage>
</organism>
<evidence type="ECO:0000256" key="1">
    <source>
        <dbReference type="ARBA" id="ARBA00004127"/>
    </source>
</evidence>
<reference evidence="8" key="1">
    <citation type="submission" date="2021-02" db="EMBL/GenBank/DDBJ databases">
        <authorList>
            <person name="Nowell W R."/>
        </authorList>
    </citation>
    <scope>NUCLEOTIDE SEQUENCE</scope>
</reference>
<dbReference type="InterPro" id="IPR003492">
    <property type="entry name" value="Battenin_disease_Cln3"/>
</dbReference>
<evidence type="ECO:0000313" key="9">
    <source>
        <dbReference type="Proteomes" id="UP000681967"/>
    </source>
</evidence>
<comment type="caution">
    <text evidence="8">The sequence shown here is derived from an EMBL/GenBank/DDBJ whole genome shotgun (WGS) entry which is preliminary data.</text>
</comment>
<evidence type="ECO:0000256" key="4">
    <source>
        <dbReference type="ARBA" id="ARBA00022989"/>
    </source>
</evidence>
<dbReference type="PANTHER" id="PTHR10981">
    <property type="entry name" value="BATTENIN"/>
    <property type="match status" value="1"/>
</dbReference>
<evidence type="ECO:0000256" key="6">
    <source>
        <dbReference type="SAM" id="MobiDB-lite"/>
    </source>
</evidence>
<gene>
    <name evidence="8" type="ORF">BYL167_LOCUS71854</name>
</gene>
<evidence type="ECO:0000256" key="7">
    <source>
        <dbReference type="SAM" id="Phobius"/>
    </source>
</evidence>
<dbReference type="Proteomes" id="UP000681967">
    <property type="component" value="Unassembled WGS sequence"/>
</dbReference>
<protein>
    <recommendedName>
        <fullName evidence="10">Battenin</fullName>
    </recommendedName>
</protein>
<comment type="subcellular location">
    <subcellularLocation>
        <location evidence="1">Endomembrane system</location>
        <topology evidence="1">Multi-pass membrane protein</topology>
    </subcellularLocation>
</comment>
<dbReference type="GO" id="GO:0005773">
    <property type="term" value="C:vacuole"/>
    <property type="evidence" value="ECO:0007669"/>
    <property type="project" value="TreeGrafter"/>
</dbReference>
<dbReference type="GO" id="GO:0051453">
    <property type="term" value="P:regulation of intracellular pH"/>
    <property type="evidence" value="ECO:0007669"/>
    <property type="project" value="TreeGrafter"/>
</dbReference>
<evidence type="ECO:0000256" key="2">
    <source>
        <dbReference type="ARBA" id="ARBA00022448"/>
    </source>
</evidence>
<feature type="compositionally biased region" description="Polar residues" evidence="6">
    <location>
        <begin position="52"/>
        <end position="75"/>
    </location>
</feature>